<dbReference type="GO" id="GO:0016052">
    <property type="term" value="P:carbohydrate catabolic process"/>
    <property type="evidence" value="ECO:0007669"/>
    <property type="project" value="InterPro"/>
</dbReference>
<dbReference type="Pfam" id="PF06452">
    <property type="entry name" value="CBM9_1"/>
    <property type="match status" value="1"/>
</dbReference>
<dbReference type="Gene3D" id="2.60.40.1190">
    <property type="match status" value="1"/>
</dbReference>
<dbReference type="EMBL" id="DRMS01000152">
    <property type="protein sequence ID" value="HFC91911.1"/>
    <property type="molecule type" value="Genomic_DNA"/>
</dbReference>
<evidence type="ECO:0000259" key="1">
    <source>
        <dbReference type="Pfam" id="PF06452"/>
    </source>
</evidence>
<dbReference type="AlphaFoldDB" id="A0A7V2WUA3"/>
<name>A0A7V2WUA3_LEUMU</name>
<dbReference type="GO" id="GO:0030246">
    <property type="term" value="F:carbohydrate binding"/>
    <property type="evidence" value="ECO:0007669"/>
    <property type="project" value="InterPro"/>
</dbReference>
<reference evidence="2" key="1">
    <citation type="journal article" date="2020" name="mSystems">
        <title>Genome- and Community-Level Interaction Insights into Carbon Utilization and Element Cycling Functions of Hydrothermarchaeota in Hydrothermal Sediment.</title>
        <authorList>
            <person name="Zhou Z."/>
            <person name="Liu Y."/>
            <person name="Xu W."/>
            <person name="Pan J."/>
            <person name="Luo Z.H."/>
            <person name="Li M."/>
        </authorList>
    </citation>
    <scope>NUCLEOTIDE SEQUENCE [LARGE SCALE GENOMIC DNA]</scope>
    <source>
        <strain evidence="2">HyVt-493</strain>
    </source>
</reference>
<dbReference type="InterPro" id="IPR010502">
    <property type="entry name" value="Carb-bd_dom_fam9"/>
</dbReference>
<feature type="domain" description="Carbohydrate-binding" evidence="1">
    <location>
        <begin position="591"/>
        <end position="774"/>
    </location>
</feature>
<dbReference type="CDD" id="cd09619">
    <property type="entry name" value="CBM9_like_4"/>
    <property type="match status" value="1"/>
</dbReference>
<sequence length="775" mass="88709">MNQIQRTVWLPLVVLTIFLSLSVSVFSAPANITSPLGINTNEAMENNSSLPFVDLFRLALPFEDARPWFTKGKVHYDKNGWPNNLDKGSAGTRFISQMPLKSLPKGLYTVRYDGEGKIRYGASAKLVRHKKGKDLIRFVPMKDHLITATLFIDKTNPKNYIRNIRILMPGGVCSGDVYKRVNHKGACGGRKYLSFEKYYKQIIFNPDYLNFMKDFKVIRFMNMGGVTRNNIQFWKDRPQMSEATWGGKEGARGIPLEIMVELANQLHADPWINIPHKANNAFIYQYANYMKEHLRPHLKVYIEYSNETWNDLFVPQAEHMKQTGTRYRLDKDRRVAGTKYYSQQSVAIFRQWEAIFGGTKRLVRVMGGKTSDMAYTHLVLGYKNAYKYVDALAIGPYFYMSQKDMHKMRSVGAIIKRLTDPSNYYSIGNVLKAVRKQANITKRYGVDLIAYEGGQHLVDHKTHSMTQGATPFLVQANKDPRMAGLYYHLLTGWKEAGGKLFVLFSAPRKYTWHGSWGIKEYINQPASEVPKYRAALAFKKGKPCWWTGCSLASIVHHKKPVSIAKHLVTGTEAVAEAPRLATAHKVRKSQDLWARSKFIEIANLVTGDIDDKKDLSAKWRSSWDDDHLYVWVDVKDDKLVQDSPNTWADDSIEIYLDLDNSRRKKYDGYNDLKLSFRMKDKTVTIDGIKPSPYSRKIANNIGFVMSALPKGYRLEAAIPWQTLKVTPRLNQHIGFEVQVNDDDTGNNRDGKIAWNAKVDKAWKNPKMFGGLVLEY</sequence>
<dbReference type="SUPFAM" id="SSF49344">
    <property type="entry name" value="CBD9-like"/>
    <property type="match status" value="1"/>
</dbReference>
<protein>
    <recommendedName>
        <fullName evidence="1">Carbohydrate-binding domain-containing protein</fullName>
    </recommendedName>
</protein>
<evidence type="ECO:0000313" key="2">
    <source>
        <dbReference type="EMBL" id="HFC91911.1"/>
    </source>
</evidence>
<comment type="caution">
    <text evidence="2">The sequence shown here is derived from an EMBL/GenBank/DDBJ whole genome shotgun (WGS) entry which is preliminary data.</text>
</comment>
<dbReference type="GO" id="GO:0004553">
    <property type="term" value="F:hydrolase activity, hydrolyzing O-glycosyl compounds"/>
    <property type="evidence" value="ECO:0007669"/>
    <property type="project" value="InterPro"/>
</dbReference>
<dbReference type="Proteomes" id="UP000885750">
    <property type="component" value="Unassembled WGS sequence"/>
</dbReference>
<proteinExistence type="predicted"/>
<accession>A0A7V2WUA3</accession>
<organism evidence="2">
    <name type="scientific">Leucothrix mucor</name>
    <dbReference type="NCBI Taxonomy" id="45248"/>
    <lineage>
        <taxon>Bacteria</taxon>
        <taxon>Pseudomonadati</taxon>
        <taxon>Pseudomonadota</taxon>
        <taxon>Gammaproteobacteria</taxon>
        <taxon>Thiotrichales</taxon>
        <taxon>Thiotrichaceae</taxon>
        <taxon>Leucothrix</taxon>
    </lineage>
</organism>
<gene>
    <name evidence="2" type="ORF">ENJ51_03780</name>
</gene>